<evidence type="ECO:0000313" key="2">
    <source>
        <dbReference type="EMBL" id="KAL3391593.1"/>
    </source>
</evidence>
<accession>A0ABD2WFE1</accession>
<name>A0ABD2WFE1_9HYME</name>
<comment type="caution">
    <text evidence="2">The sequence shown here is derived from an EMBL/GenBank/DDBJ whole genome shotgun (WGS) entry which is preliminary data.</text>
</comment>
<dbReference type="EMBL" id="JBJJXI010000108">
    <property type="protein sequence ID" value="KAL3391593.1"/>
    <property type="molecule type" value="Genomic_DNA"/>
</dbReference>
<protein>
    <submittedName>
        <fullName evidence="2">Uncharacterized protein</fullName>
    </submittedName>
</protein>
<evidence type="ECO:0000256" key="1">
    <source>
        <dbReference type="SAM" id="MobiDB-lite"/>
    </source>
</evidence>
<dbReference type="Proteomes" id="UP001627154">
    <property type="component" value="Unassembled WGS sequence"/>
</dbReference>
<reference evidence="2 3" key="1">
    <citation type="journal article" date="2024" name="bioRxiv">
        <title>A reference genome for Trichogramma kaykai: A tiny desert-dwelling parasitoid wasp with competing sex-ratio distorters.</title>
        <authorList>
            <person name="Culotta J."/>
            <person name="Lindsey A.R."/>
        </authorList>
    </citation>
    <scope>NUCLEOTIDE SEQUENCE [LARGE SCALE GENOMIC DNA]</scope>
    <source>
        <strain evidence="2 3">KSX58</strain>
    </source>
</reference>
<proteinExistence type="predicted"/>
<dbReference type="AlphaFoldDB" id="A0ABD2WFE1"/>
<organism evidence="2 3">
    <name type="scientific">Trichogramma kaykai</name>
    <dbReference type="NCBI Taxonomy" id="54128"/>
    <lineage>
        <taxon>Eukaryota</taxon>
        <taxon>Metazoa</taxon>
        <taxon>Ecdysozoa</taxon>
        <taxon>Arthropoda</taxon>
        <taxon>Hexapoda</taxon>
        <taxon>Insecta</taxon>
        <taxon>Pterygota</taxon>
        <taxon>Neoptera</taxon>
        <taxon>Endopterygota</taxon>
        <taxon>Hymenoptera</taxon>
        <taxon>Apocrita</taxon>
        <taxon>Proctotrupomorpha</taxon>
        <taxon>Chalcidoidea</taxon>
        <taxon>Trichogrammatidae</taxon>
        <taxon>Trichogramma</taxon>
    </lineage>
</organism>
<sequence>MPRPTKRLRSNPDLKNSIRRKRKICFNGNQYTQASSTDRVIKARQRSAAESNHPRLKAASRRKILPLSDEQSQAGSAQFSLLDLTAQGYLSGLWACFIKDDSMATGTSISIFHSEKLWKRREKKRVFSV</sequence>
<evidence type="ECO:0000313" key="3">
    <source>
        <dbReference type="Proteomes" id="UP001627154"/>
    </source>
</evidence>
<keyword evidence="3" id="KW-1185">Reference proteome</keyword>
<gene>
    <name evidence="2" type="ORF">TKK_013529</name>
</gene>
<feature type="region of interest" description="Disordered" evidence="1">
    <location>
        <begin position="36"/>
        <end position="63"/>
    </location>
</feature>
<feature type="compositionally biased region" description="Basic residues" evidence="1">
    <location>
        <begin position="54"/>
        <end position="63"/>
    </location>
</feature>